<evidence type="ECO:0000313" key="6">
    <source>
        <dbReference type="EMBL" id="CAB4725641.1"/>
    </source>
</evidence>
<organism evidence="7">
    <name type="scientific">freshwater metagenome</name>
    <dbReference type="NCBI Taxonomy" id="449393"/>
    <lineage>
        <taxon>unclassified sequences</taxon>
        <taxon>metagenomes</taxon>
        <taxon>ecological metagenomes</taxon>
    </lineage>
</organism>
<dbReference type="EMBL" id="CAESGF010000010">
    <property type="protein sequence ID" value="CAB4364071.1"/>
    <property type="molecule type" value="Genomic_DNA"/>
</dbReference>
<dbReference type="InterPro" id="IPR009057">
    <property type="entry name" value="Homeodomain-like_sf"/>
</dbReference>
<dbReference type="SUPFAM" id="SSF48498">
    <property type="entry name" value="Tetracyclin repressor-like, C-terminal domain"/>
    <property type="match status" value="1"/>
</dbReference>
<dbReference type="InterPro" id="IPR036271">
    <property type="entry name" value="Tet_transcr_reg_TetR-rel_C_sf"/>
</dbReference>
<dbReference type="EMBL" id="CAFBIY010000002">
    <property type="protein sequence ID" value="CAB4846062.1"/>
    <property type="molecule type" value="Genomic_DNA"/>
</dbReference>
<dbReference type="AlphaFoldDB" id="A0A6J6XX01"/>
<evidence type="ECO:0000256" key="3">
    <source>
        <dbReference type="ARBA" id="ARBA00023163"/>
    </source>
</evidence>
<keyword evidence="2" id="KW-0238">DNA-binding</keyword>
<name>A0A6J6XX01_9ZZZZ</name>
<dbReference type="EMBL" id="CAEZYF010000010">
    <property type="protein sequence ID" value="CAB4725641.1"/>
    <property type="molecule type" value="Genomic_DNA"/>
</dbReference>
<evidence type="ECO:0000259" key="4">
    <source>
        <dbReference type="PROSITE" id="PS50977"/>
    </source>
</evidence>
<dbReference type="Gene3D" id="1.10.357.10">
    <property type="entry name" value="Tetracycline Repressor, domain 2"/>
    <property type="match status" value="1"/>
</dbReference>
<dbReference type="GO" id="GO:0000976">
    <property type="term" value="F:transcription cis-regulatory region binding"/>
    <property type="evidence" value="ECO:0007669"/>
    <property type="project" value="TreeGrafter"/>
</dbReference>
<reference evidence="7" key="1">
    <citation type="submission" date="2020-05" db="EMBL/GenBank/DDBJ databases">
        <authorList>
            <person name="Chiriac C."/>
            <person name="Salcher M."/>
            <person name="Ghai R."/>
            <person name="Kavagutti S V."/>
        </authorList>
    </citation>
    <scope>NUCLEOTIDE SEQUENCE</scope>
</reference>
<evidence type="ECO:0000256" key="2">
    <source>
        <dbReference type="ARBA" id="ARBA00023125"/>
    </source>
</evidence>
<accession>A0A6J6XX01</accession>
<gene>
    <name evidence="6" type="ORF">UFOPK2656_01750</name>
    <name evidence="7" type="ORF">UFOPK3099_00039</name>
    <name evidence="8" type="ORF">UFOPK3267_00080</name>
    <name evidence="9" type="ORF">UFOPK3651_02075</name>
    <name evidence="10" type="ORF">UFOPK3931_01539</name>
    <name evidence="5" type="ORF">UFOPK4189_01838</name>
</gene>
<dbReference type="GO" id="GO:0003700">
    <property type="term" value="F:DNA-binding transcription factor activity"/>
    <property type="evidence" value="ECO:0007669"/>
    <property type="project" value="TreeGrafter"/>
</dbReference>
<dbReference type="InterPro" id="IPR001647">
    <property type="entry name" value="HTH_TetR"/>
</dbReference>
<sequence>MSMDADGERVIAAAWRVLERSNFETCKIERIMKEADVSARTFYRYFADKDELLLALMRDEMARSSVHLVAAVAAVERPVDKVAVWISAVIGAAADPRRSARARLFSAQQPLTRKYPNELAEGVALLTAPLRAALTEGIASGDFKWANPERDTALIYSLTGGEMSEALADHPALSTTDRIEAAVAFVLRSLGVPPSER</sequence>
<dbReference type="EMBL" id="CAFBMT010000011">
    <property type="protein sequence ID" value="CAB4939726.1"/>
    <property type="molecule type" value="Genomic_DNA"/>
</dbReference>
<dbReference type="EMBL" id="CAFAAV010000002">
    <property type="protein sequence ID" value="CAB4799718.1"/>
    <property type="molecule type" value="Genomic_DNA"/>
</dbReference>
<proteinExistence type="predicted"/>
<protein>
    <submittedName>
        <fullName evidence="7">Unannotated protein</fullName>
    </submittedName>
</protein>
<dbReference type="SUPFAM" id="SSF46689">
    <property type="entry name" value="Homeodomain-like"/>
    <property type="match status" value="1"/>
</dbReference>
<dbReference type="EMBL" id="CAFBOL010000037">
    <property type="protein sequence ID" value="CAB4992154.1"/>
    <property type="molecule type" value="Genomic_DNA"/>
</dbReference>
<feature type="domain" description="HTH tetR-type" evidence="4">
    <location>
        <begin position="4"/>
        <end position="64"/>
    </location>
</feature>
<evidence type="ECO:0000313" key="5">
    <source>
        <dbReference type="EMBL" id="CAB4364071.1"/>
    </source>
</evidence>
<dbReference type="PANTHER" id="PTHR30055:SF234">
    <property type="entry name" value="HTH-TYPE TRANSCRIPTIONAL REGULATOR BETI"/>
    <property type="match status" value="1"/>
</dbReference>
<dbReference type="PANTHER" id="PTHR30055">
    <property type="entry name" value="HTH-TYPE TRANSCRIPTIONAL REGULATOR RUTR"/>
    <property type="match status" value="1"/>
</dbReference>
<evidence type="ECO:0000256" key="1">
    <source>
        <dbReference type="ARBA" id="ARBA00023015"/>
    </source>
</evidence>
<keyword evidence="1" id="KW-0805">Transcription regulation</keyword>
<evidence type="ECO:0000313" key="8">
    <source>
        <dbReference type="EMBL" id="CAB4846062.1"/>
    </source>
</evidence>
<dbReference type="InterPro" id="IPR050109">
    <property type="entry name" value="HTH-type_TetR-like_transc_reg"/>
</dbReference>
<evidence type="ECO:0000313" key="9">
    <source>
        <dbReference type="EMBL" id="CAB4939726.1"/>
    </source>
</evidence>
<evidence type="ECO:0000313" key="10">
    <source>
        <dbReference type="EMBL" id="CAB4992154.1"/>
    </source>
</evidence>
<evidence type="ECO:0000313" key="7">
    <source>
        <dbReference type="EMBL" id="CAB4799718.1"/>
    </source>
</evidence>
<dbReference type="Pfam" id="PF00440">
    <property type="entry name" value="TetR_N"/>
    <property type="match status" value="1"/>
</dbReference>
<dbReference type="PRINTS" id="PR00455">
    <property type="entry name" value="HTHTETR"/>
</dbReference>
<keyword evidence="3" id="KW-0804">Transcription</keyword>
<dbReference type="PROSITE" id="PS50977">
    <property type="entry name" value="HTH_TETR_2"/>
    <property type="match status" value="1"/>
</dbReference>